<protein>
    <submittedName>
        <fullName evidence="1">Uncharacterized protein</fullName>
    </submittedName>
</protein>
<reference evidence="1" key="1">
    <citation type="journal article" date="2022" name="bioRxiv">
        <title>Sequencing and chromosome-scale assembly of the giantPleurodeles waltlgenome.</title>
        <authorList>
            <person name="Brown T."/>
            <person name="Elewa A."/>
            <person name="Iarovenko S."/>
            <person name="Subramanian E."/>
            <person name="Araus A.J."/>
            <person name="Petzold A."/>
            <person name="Susuki M."/>
            <person name="Suzuki K.-i.T."/>
            <person name="Hayashi T."/>
            <person name="Toyoda A."/>
            <person name="Oliveira C."/>
            <person name="Osipova E."/>
            <person name="Leigh N.D."/>
            <person name="Simon A."/>
            <person name="Yun M.H."/>
        </authorList>
    </citation>
    <scope>NUCLEOTIDE SEQUENCE</scope>
    <source>
        <strain evidence="1">20211129_DDA</strain>
        <tissue evidence="1">Liver</tissue>
    </source>
</reference>
<organism evidence="1 2">
    <name type="scientific">Pleurodeles waltl</name>
    <name type="common">Iberian ribbed newt</name>
    <dbReference type="NCBI Taxonomy" id="8319"/>
    <lineage>
        <taxon>Eukaryota</taxon>
        <taxon>Metazoa</taxon>
        <taxon>Chordata</taxon>
        <taxon>Craniata</taxon>
        <taxon>Vertebrata</taxon>
        <taxon>Euteleostomi</taxon>
        <taxon>Amphibia</taxon>
        <taxon>Batrachia</taxon>
        <taxon>Caudata</taxon>
        <taxon>Salamandroidea</taxon>
        <taxon>Salamandridae</taxon>
        <taxon>Pleurodelinae</taxon>
        <taxon>Pleurodeles</taxon>
    </lineage>
</organism>
<dbReference type="EMBL" id="JANPWB010000002">
    <property type="protein sequence ID" value="KAJ1205519.1"/>
    <property type="molecule type" value="Genomic_DNA"/>
</dbReference>
<dbReference type="Proteomes" id="UP001066276">
    <property type="component" value="Chromosome 1_2"/>
</dbReference>
<gene>
    <name evidence="1" type="ORF">NDU88_000953</name>
</gene>
<evidence type="ECO:0000313" key="1">
    <source>
        <dbReference type="EMBL" id="KAJ1205519.1"/>
    </source>
</evidence>
<accession>A0AAV7VV09</accession>
<keyword evidence="2" id="KW-1185">Reference proteome</keyword>
<dbReference type="AlphaFoldDB" id="A0AAV7VV09"/>
<comment type="caution">
    <text evidence="1">The sequence shown here is derived from an EMBL/GenBank/DDBJ whole genome shotgun (WGS) entry which is preliminary data.</text>
</comment>
<sequence>MPGIEANSWRDVLRLRLCPRAAPSALLSADPGRGIAWKCQESGASSLAALRVRSRILALPRSRAGVQSWGGRGRKAASSLRLHHLAQSGLVFLV</sequence>
<proteinExistence type="predicted"/>
<evidence type="ECO:0000313" key="2">
    <source>
        <dbReference type="Proteomes" id="UP001066276"/>
    </source>
</evidence>
<name>A0AAV7VV09_PLEWA</name>